<sequence length="90" mass="10269">MPMRPDLDDPEARAAYRRELLGVGRGMRRVGFAASLLALALLMGPRMGGPWMLGPLPTQYWGWAALLLSWTLFVVVIVRRTRHHKRRMAE</sequence>
<accession>A0A142VYY7</accession>
<reference evidence="2 3" key="2">
    <citation type="journal article" date="2016" name="Genome Announc.">
        <title>Complete Genome Sequence of Sphingopyxis terrae Strain 203-1 (NBRC 111660), a Polyethylene Glycol Degrader.</title>
        <authorList>
            <person name="Ohtsubo Y."/>
            <person name="Nonoyama S."/>
            <person name="Nagata Y."/>
            <person name="Numata M."/>
            <person name="Tsuchikane K."/>
            <person name="Hosoyama A."/>
            <person name="Yamazoe A."/>
            <person name="Tsuda M."/>
            <person name="Fujita N."/>
            <person name="Kawai F."/>
        </authorList>
    </citation>
    <scope>NUCLEOTIDE SEQUENCE [LARGE SCALE GENOMIC DNA]</scope>
    <source>
        <strain evidence="2 3">203-1</strain>
    </source>
</reference>
<name>A0A142VYY7_9SPHN</name>
<dbReference type="STRING" id="1219058.AOA14_10465"/>
<keyword evidence="1" id="KW-0812">Transmembrane</keyword>
<dbReference type="EMBL" id="CP013342">
    <property type="protein sequence ID" value="AMU95028.1"/>
    <property type="molecule type" value="Genomic_DNA"/>
</dbReference>
<feature type="transmembrane region" description="Helical" evidence="1">
    <location>
        <begin position="60"/>
        <end position="78"/>
    </location>
</feature>
<proteinExistence type="predicted"/>
<keyword evidence="1" id="KW-1133">Transmembrane helix</keyword>
<protein>
    <submittedName>
        <fullName evidence="2">Uncharacterized protein</fullName>
    </submittedName>
</protein>
<feature type="transmembrane region" description="Helical" evidence="1">
    <location>
        <begin position="30"/>
        <end position="48"/>
    </location>
</feature>
<organism evidence="2 3">
    <name type="scientific">Sphingopyxis terrae subsp. terrae NBRC 15098</name>
    <dbReference type="NCBI Taxonomy" id="1219058"/>
    <lineage>
        <taxon>Bacteria</taxon>
        <taxon>Pseudomonadati</taxon>
        <taxon>Pseudomonadota</taxon>
        <taxon>Alphaproteobacteria</taxon>
        <taxon>Sphingomonadales</taxon>
        <taxon>Sphingomonadaceae</taxon>
        <taxon>Sphingopyxis</taxon>
    </lineage>
</organism>
<evidence type="ECO:0000256" key="1">
    <source>
        <dbReference type="SAM" id="Phobius"/>
    </source>
</evidence>
<dbReference type="AlphaFoldDB" id="A0A142VYY7"/>
<evidence type="ECO:0000313" key="3">
    <source>
        <dbReference type="Proteomes" id="UP000076234"/>
    </source>
</evidence>
<dbReference type="Proteomes" id="UP000076234">
    <property type="component" value="Chromosome"/>
</dbReference>
<gene>
    <name evidence="2" type="ORF">AOA14_10465</name>
</gene>
<keyword evidence="1" id="KW-0472">Membrane</keyword>
<dbReference type="KEGG" id="ster:AOA14_10465"/>
<evidence type="ECO:0000313" key="2">
    <source>
        <dbReference type="EMBL" id="AMU95028.1"/>
    </source>
</evidence>
<reference evidence="3" key="1">
    <citation type="submission" date="2015-11" db="EMBL/GenBank/DDBJ databases">
        <title>Complete genome sequence of a polyethylene glycol-degrading strain Sphingopyxis terrae strain 203-1 (NBRC 15098).</title>
        <authorList>
            <person name="Yoshiyuki O."/>
            <person name="Shouta N."/>
            <person name="Nagata Y."/>
            <person name="Numata M."/>
            <person name="Tsuchikane K."/>
            <person name="Hosoyama A."/>
            <person name="Yamazoe A."/>
            <person name="Tsuda M."/>
            <person name="Fujita N."/>
            <person name="Kawai F."/>
        </authorList>
    </citation>
    <scope>NUCLEOTIDE SEQUENCE [LARGE SCALE GENOMIC DNA]</scope>
    <source>
        <strain evidence="3">203-1</strain>
    </source>
</reference>